<dbReference type="GO" id="GO:0008173">
    <property type="term" value="F:RNA methyltransferase activity"/>
    <property type="evidence" value="ECO:0007669"/>
    <property type="project" value="InterPro"/>
</dbReference>
<keyword evidence="3" id="KW-0004">4Fe-4S</keyword>
<dbReference type="CDD" id="cd01335">
    <property type="entry name" value="Radical_SAM"/>
    <property type="match status" value="1"/>
</dbReference>
<keyword evidence="8" id="KW-0479">Metal-binding</keyword>
<dbReference type="SFLD" id="SFLDF00275">
    <property type="entry name" value="adenosine_C2_methyltransferase"/>
    <property type="match status" value="1"/>
</dbReference>
<evidence type="ECO:0000256" key="3">
    <source>
        <dbReference type="ARBA" id="ARBA00022485"/>
    </source>
</evidence>
<dbReference type="GO" id="GO:0005737">
    <property type="term" value="C:cytoplasm"/>
    <property type="evidence" value="ECO:0007669"/>
    <property type="project" value="UniProtKB-SubCell"/>
</dbReference>
<comment type="subcellular location">
    <subcellularLocation>
        <location evidence="2">Cytoplasm</location>
    </subcellularLocation>
</comment>
<keyword evidence="5" id="KW-0489">Methyltransferase</keyword>
<evidence type="ECO:0000256" key="7">
    <source>
        <dbReference type="ARBA" id="ARBA00022691"/>
    </source>
</evidence>
<protein>
    <recommendedName>
        <fullName evidence="11">Radical SAM core domain-containing protein</fullName>
    </recommendedName>
</protein>
<dbReference type="SUPFAM" id="SSF102114">
    <property type="entry name" value="Radical SAM enzymes"/>
    <property type="match status" value="1"/>
</dbReference>
<dbReference type="InterPro" id="IPR040072">
    <property type="entry name" value="Methyltransferase_A"/>
</dbReference>
<comment type="cofactor">
    <cofactor evidence="1">
        <name>[4Fe-4S] cluster</name>
        <dbReference type="ChEBI" id="CHEBI:49883"/>
    </cofactor>
</comment>
<dbReference type="GO" id="GO:0070475">
    <property type="term" value="P:rRNA base methylation"/>
    <property type="evidence" value="ECO:0007669"/>
    <property type="project" value="TreeGrafter"/>
</dbReference>
<evidence type="ECO:0000256" key="2">
    <source>
        <dbReference type="ARBA" id="ARBA00004496"/>
    </source>
</evidence>
<feature type="domain" description="Radical SAM core" evidence="11">
    <location>
        <begin position="129"/>
        <end position="377"/>
    </location>
</feature>
<dbReference type="EMBL" id="HBDZ01013861">
    <property type="protein sequence ID" value="CAD8248362.1"/>
    <property type="molecule type" value="Transcribed_RNA"/>
</dbReference>
<organism evidence="12">
    <name type="scientific">Prasinoderma coloniale</name>
    <dbReference type="NCBI Taxonomy" id="156133"/>
    <lineage>
        <taxon>Eukaryota</taxon>
        <taxon>Viridiplantae</taxon>
        <taxon>Prasinodermophyta</taxon>
        <taxon>Prasinodermophyceae</taxon>
        <taxon>Prasinodermales</taxon>
        <taxon>Prasinodermaceae</taxon>
        <taxon>Prasinoderma</taxon>
    </lineage>
</organism>
<dbReference type="GO" id="GO:0046872">
    <property type="term" value="F:metal ion binding"/>
    <property type="evidence" value="ECO:0007669"/>
    <property type="project" value="UniProtKB-KW"/>
</dbReference>
<sequence>MPRARKLSPLPAFDTPALRAALEDELGVKPRAVRRLQAALLARGGVLPTESERPEGMADDAWCGGWGGLVPKELPLRAARRLQADFVPLTSTLVERSVSADGTAKHLVRLQDGSTVEAVVMRYEGAKPGNGRLTLCVSSQVGCAMGCTFCATGTMGLKANLCAGEIVEQLVHATREAGTQIRNVVFMGMGEPLHNYAAVVAAVGDMVDTSLFRMSPSRVSVSTVGIVPNIKRMHDDMPGVPLALSLHAPNQELRLELVPTAKAYPLEKLMAAVDEHSARAEAAAEGAGGKTQEKAGTIFYEYVLIGGGNDADEHAHQLGELLKGRKAILNVIPWNATAAGGYMGYTSPPPGRIEEFSSIVKDTHGVFCTVRREMGSDIAGACGQLVVERTGGNRPRRNGGACSSAAVDRALADIEDLAVARG</sequence>
<evidence type="ECO:0000256" key="8">
    <source>
        <dbReference type="ARBA" id="ARBA00022723"/>
    </source>
</evidence>
<reference evidence="12" key="1">
    <citation type="submission" date="2021-01" db="EMBL/GenBank/DDBJ databases">
        <authorList>
            <person name="Corre E."/>
            <person name="Pelletier E."/>
            <person name="Niang G."/>
            <person name="Scheremetjew M."/>
            <person name="Finn R."/>
            <person name="Kale V."/>
            <person name="Holt S."/>
            <person name="Cochrane G."/>
            <person name="Meng A."/>
            <person name="Brown T."/>
            <person name="Cohen L."/>
        </authorList>
    </citation>
    <scope>NUCLEOTIDE SEQUENCE</scope>
    <source>
        <strain evidence="12">CCMP1413</strain>
    </source>
</reference>
<dbReference type="GO" id="GO:0051539">
    <property type="term" value="F:4 iron, 4 sulfur cluster binding"/>
    <property type="evidence" value="ECO:0007669"/>
    <property type="project" value="UniProtKB-KW"/>
</dbReference>
<gene>
    <name evidence="12" type="ORF">PCOL08062_LOCUS10620</name>
</gene>
<evidence type="ECO:0000256" key="1">
    <source>
        <dbReference type="ARBA" id="ARBA00001966"/>
    </source>
</evidence>
<evidence type="ECO:0000259" key="11">
    <source>
        <dbReference type="PROSITE" id="PS51918"/>
    </source>
</evidence>
<dbReference type="Gene3D" id="3.20.20.70">
    <property type="entry name" value="Aldolase class I"/>
    <property type="match status" value="1"/>
</dbReference>
<evidence type="ECO:0000256" key="9">
    <source>
        <dbReference type="ARBA" id="ARBA00023004"/>
    </source>
</evidence>
<evidence type="ECO:0000256" key="4">
    <source>
        <dbReference type="ARBA" id="ARBA00022490"/>
    </source>
</evidence>
<proteinExistence type="predicted"/>
<keyword evidence="7" id="KW-0949">S-adenosyl-L-methionine</keyword>
<keyword evidence="4" id="KW-0963">Cytoplasm</keyword>
<dbReference type="GO" id="GO:0030488">
    <property type="term" value="P:tRNA methylation"/>
    <property type="evidence" value="ECO:0007669"/>
    <property type="project" value="TreeGrafter"/>
</dbReference>
<dbReference type="SFLD" id="SFLDG01062">
    <property type="entry name" value="methyltransferase_(Class_A)"/>
    <property type="match status" value="1"/>
</dbReference>
<dbReference type="PANTHER" id="PTHR30544">
    <property type="entry name" value="23S RRNA METHYLTRANSFERASE"/>
    <property type="match status" value="1"/>
</dbReference>
<keyword evidence="10" id="KW-0411">Iron-sulfur</keyword>
<dbReference type="SFLD" id="SFLDS00029">
    <property type="entry name" value="Radical_SAM"/>
    <property type="match status" value="1"/>
</dbReference>
<evidence type="ECO:0000256" key="10">
    <source>
        <dbReference type="ARBA" id="ARBA00023014"/>
    </source>
</evidence>
<evidence type="ECO:0000313" key="12">
    <source>
        <dbReference type="EMBL" id="CAD8248362.1"/>
    </source>
</evidence>
<accession>A0A7R9TXU3</accession>
<keyword evidence="9" id="KW-0408">Iron</keyword>
<dbReference type="InterPro" id="IPR007197">
    <property type="entry name" value="rSAM"/>
</dbReference>
<name>A0A7R9TXU3_9VIRI</name>
<dbReference type="InterPro" id="IPR058240">
    <property type="entry name" value="rSAM_sf"/>
</dbReference>
<dbReference type="InterPro" id="IPR013785">
    <property type="entry name" value="Aldolase_TIM"/>
</dbReference>
<dbReference type="InterPro" id="IPR004383">
    <property type="entry name" value="rRNA_lsu_MTrfase_RlmN/Cfr"/>
</dbReference>
<evidence type="ECO:0000256" key="6">
    <source>
        <dbReference type="ARBA" id="ARBA00022679"/>
    </source>
</evidence>
<dbReference type="FunFam" id="3.20.20.70:FF:000164">
    <property type="entry name" value="23S rRNA methyltransferase"/>
    <property type="match status" value="1"/>
</dbReference>
<dbReference type="PROSITE" id="PS51918">
    <property type="entry name" value="RADICAL_SAM"/>
    <property type="match status" value="1"/>
</dbReference>
<keyword evidence="6" id="KW-0808">Transferase</keyword>
<dbReference type="Pfam" id="PF04055">
    <property type="entry name" value="Radical_SAM"/>
    <property type="match status" value="1"/>
</dbReference>
<dbReference type="PANTHER" id="PTHR30544:SF8">
    <property type="entry name" value="RADICAL SAM SUPERFAMILY PROTEIN"/>
    <property type="match status" value="1"/>
</dbReference>
<evidence type="ECO:0000256" key="5">
    <source>
        <dbReference type="ARBA" id="ARBA00022603"/>
    </source>
</evidence>
<dbReference type="AlphaFoldDB" id="A0A7R9TXU3"/>